<evidence type="ECO:0000256" key="1">
    <source>
        <dbReference type="ARBA" id="ARBA00009431"/>
    </source>
</evidence>
<keyword evidence="4" id="KW-1185">Reference proteome</keyword>
<dbReference type="InterPro" id="IPR001563">
    <property type="entry name" value="Peptidase_S10"/>
</dbReference>
<evidence type="ECO:0008006" key="5">
    <source>
        <dbReference type="Google" id="ProtNLM"/>
    </source>
</evidence>
<dbReference type="GO" id="GO:0016747">
    <property type="term" value="F:acyltransferase activity, transferring groups other than amino-acyl groups"/>
    <property type="evidence" value="ECO:0007669"/>
    <property type="project" value="TreeGrafter"/>
</dbReference>
<accession>A0AA38SZ20</accession>
<sequence>MKSRPRTMKFSFLFILTLQFHLMHSKSIITRLPGYHGDLPFKLETGYIGIGKNQDVQLFYYFVESTRNPEEDPLIFYVPGGPGASALITFLYEIGPLNFDLDNNQDNMTLILNPNSWLQMANIIFVDMPAGSGYSYSNTEDGWISSDSIVVTQANEFIKKFLIDHTKFLKNPLYIAGISYIGIAVPKIILEIYEGNERGDQPALNIQFNDFNSRLEYAYRMALISEDIHKSAIENCHGNYVKVDTLNALCANSLHRYKQCTHHINLDNILEPFCDENDSTSDCEDTFNKVVEIWANNEVVQQALDVRQGKIGKWELLNDTMHYNQGKNDTVCYAYDIFSSFSYHKQLSSKNCRALILSGDHDMTFPYVGVEQWITSLNIGIEIPWKPFYVDGQVGGYQVKYAQNDYSMTFTTVKGAGHLVPHYKPKETMAVIKTWFSPTYSSDC</sequence>
<comment type="similarity">
    <text evidence="1">Belongs to the peptidase S10 family.</text>
</comment>
<dbReference type="PRINTS" id="PR00724">
    <property type="entry name" value="CRBOXYPTASEC"/>
</dbReference>
<dbReference type="GO" id="GO:0004185">
    <property type="term" value="F:serine-type carboxypeptidase activity"/>
    <property type="evidence" value="ECO:0007669"/>
    <property type="project" value="InterPro"/>
</dbReference>
<dbReference type="InterPro" id="IPR029058">
    <property type="entry name" value="AB_hydrolase_fold"/>
</dbReference>
<dbReference type="Pfam" id="PF00450">
    <property type="entry name" value="Peptidase_S10"/>
    <property type="match status" value="1"/>
</dbReference>
<dbReference type="Gene3D" id="3.40.50.1820">
    <property type="entry name" value="alpha/beta hydrolase"/>
    <property type="match status" value="1"/>
</dbReference>
<gene>
    <name evidence="3" type="ORF">OSB04_014629</name>
</gene>
<proteinExistence type="inferred from homology"/>
<dbReference type="GO" id="GO:0019748">
    <property type="term" value="P:secondary metabolic process"/>
    <property type="evidence" value="ECO:0007669"/>
    <property type="project" value="TreeGrafter"/>
</dbReference>
<feature type="chain" id="PRO_5041379019" description="Peptidase S10, serine carboxypeptidase, Alpha/Beta hydrolase fold protein" evidence="2">
    <location>
        <begin position="26"/>
        <end position="444"/>
    </location>
</feature>
<evidence type="ECO:0000313" key="4">
    <source>
        <dbReference type="Proteomes" id="UP001172457"/>
    </source>
</evidence>
<reference evidence="3" key="1">
    <citation type="submission" date="2023-03" db="EMBL/GenBank/DDBJ databases">
        <title>Chromosome-scale reference genome and RAD-based genetic map of yellow starthistle (Centaurea solstitialis) reveal putative structural variation and QTLs associated with invader traits.</title>
        <authorList>
            <person name="Reatini B."/>
            <person name="Cang F.A."/>
            <person name="Jiang Q."/>
            <person name="Mckibben M.T.W."/>
            <person name="Barker M.S."/>
            <person name="Rieseberg L.H."/>
            <person name="Dlugosch K.M."/>
        </authorList>
    </citation>
    <scope>NUCLEOTIDE SEQUENCE</scope>
    <source>
        <strain evidence="3">CAN-66</strain>
        <tissue evidence="3">Leaf</tissue>
    </source>
</reference>
<feature type="signal peptide" evidence="2">
    <location>
        <begin position="1"/>
        <end position="25"/>
    </location>
</feature>
<evidence type="ECO:0000313" key="3">
    <source>
        <dbReference type="EMBL" id="KAJ9550584.1"/>
    </source>
</evidence>
<dbReference type="GO" id="GO:0006508">
    <property type="term" value="P:proteolysis"/>
    <property type="evidence" value="ECO:0007669"/>
    <property type="project" value="InterPro"/>
</dbReference>
<evidence type="ECO:0000256" key="2">
    <source>
        <dbReference type="SAM" id="SignalP"/>
    </source>
</evidence>
<dbReference type="PANTHER" id="PTHR11802:SF385">
    <property type="entry name" value="SINAPOYLGLUCOSE--SINAPOYLGLUCOSE O-SINAPOYLTRANSFERASE"/>
    <property type="match status" value="1"/>
</dbReference>
<keyword evidence="2" id="KW-0732">Signal</keyword>
<dbReference type="Proteomes" id="UP001172457">
    <property type="component" value="Chromosome 4"/>
</dbReference>
<protein>
    <recommendedName>
        <fullName evidence="5">Peptidase S10, serine carboxypeptidase, Alpha/Beta hydrolase fold protein</fullName>
    </recommendedName>
</protein>
<comment type="caution">
    <text evidence="3">The sequence shown here is derived from an EMBL/GenBank/DDBJ whole genome shotgun (WGS) entry which is preliminary data.</text>
</comment>
<organism evidence="3 4">
    <name type="scientific">Centaurea solstitialis</name>
    <name type="common">yellow star-thistle</name>
    <dbReference type="NCBI Taxonomy" id="347529"/>
    <lineage>
        <taxon>Eukaryota</taxon>
        <taxon>Viridiplantae</taxon>
        <taxon>Streptophyta</taxon>
        <taxon>Embryophyta</taxon>
        <taxon>Tracheophyta</taxon>
        <taxon>Spermatophyta</taxon>
        <taxon>Magnoliopsida</taxon>
        <taxon>eudicotyledons</taxon>
        <taxon>Gunneridae</taxon>
        <taxon>Pentapetalae</taxon>
        <taxon>asterids</taxon>
        <taxon>campanulids</taxon>
        <taxon>Asterales</taxon>
        <taxon>Asteraceae</taxon>
        <taxon>Carduoideae</taxon>
        <taxon>Cardueae</taxon>
        <taxon>Centaureinae</taxon>
        <taxon>Centaurea</taxon>
    </lineage>
</organism>
<dbReference type="AlphaFoldDB" id="A0AA38SZ20"/>
<dbReference type="Gene3D" id="3.40.50.12670">
    <property type="match status" value="1"/>
</dbReference>
<name>A0AA38SZ20_9ASTR</name>
<dbReference type="EMBL" id="JARYMX010000004">
    <property type="protein sequence ID" value="KAJ9550584.1"/>
    <property type="molecule type" value="Genomic_DNA"/>
</dbReference>
<dbReference type="PANTHER" id="PTHR11802">
    <property type="entry name" value="SERINE PROTEASE FAMILY S10 SERINE CARBOXYPEPTIDASE"/>
    <property type="match status" value="1"/>
</dbReference>
<dbReference type="SUPFAM" id="SSF53474">
    <property type="entry name" value="alpha/beta-Hydrolases"/>
    <property type="match status" value="1"/>
</dbReference>